<dbReference type="EMBL" id="CP061172">
    <property type="protein sequence ID" value="QNR65501.1"/>
    <property type="molecule type" value="Genomic_DNA"/>
</dbReference>
<dbReference type="Proteomes" id="UP000516384">
    <property type="component" value="Chromosome"/>
</dbReference>
<reference evidence="1 2" key="1">
    <citation type="submission" date="2020-09" db="EMBL/GenBank/DDBJ databases">
        <title>Characterization of Paenibacillus peoriae strain ZF390 with broad-spectrum antimicrobial activity as a potential biocontrol agent.</title>
        <authorList>
            <person name="Li L."/>
            <person name="Zhao Y."/>
            <person name="Li B."/>
            <person name="Xie X."/>
        </authorList>
    </citation>
    <scope>NUCLEOTIDE SEQUENCE [LARGE SCALE GENOMIC DNA]</scope>
    <source>
        <strain evidence="1 2">ZF390</strain>
    </source>
</reference>
<protein>
    <submittedName>
        <fullName evidence="1">Uncharacterized protein</fullName>
    </submittedName>
</protein>
<sequence length="49" mass="5635">MKYIRVIRKNGLTVLNKKGTNMDVLELSTSINTDRIVHEGEFVYIYCSA</sequence>
<dbReference type="RefSeq" id="WP_161627021.1">
    <property type="nucleotide sequence ID" value="NZ_CP061172.1"/>
</dbReference>
<proteinExistence type="predicted"/>
<accession>A0A7H0Y343</accession>
<name>A0A7H0Y343_9BACL</name>
<dbReference type="AlphaFoldDB" id="A0A7H0Y343"/>
<organism evidence="1 2">
    <name type="scientific">Paenibacillus peoriae</name>
    <dbReference type="NCBI Taxonomy" id="59893"/>
    <lineage>
        <taxon>Bacteria</taxon>
        <taxon>Bacillati</taxon>
        <taxon>Bacillota</taxon>
        <taxon>Bacilli</taxon>
        <taxon>Bacillales</taxon>
        <taxon>Paenibacillaceae</taxon>
        <taxon>Paenibacillus</taxon>
    </lineage>
</organism>
<gene>
    <name evidence="1" type="ORF">IAQ67_16575</name>
</gene>
<evidence type="ECO:0000313" key="1">
    <source>
        <dbReference type="EMBL" id="QNR65501.1"/>
    </source>
</evidence>
<evidence type="ECO:0000313" key="2">
    <source>
        <dbReference type="Proteomes" id="UP000516384"/>
    </source>
</evidence>